<keyword evidence="2" id="KW-1185">Reference proteome</keyword>
<organism evidence="1 2">
    <name type="scientific">Entamoeba invadens IP1</name>
    <dbReference type="NCBI Taxonomy" id="370355"/>
    <lineage>
        <taxon>Eukaryota</taxon>
        <taxon>Amoebozoa</taxon>
        <taxon>Evosea</taxon>
        <taxon>Archamoebae</taxon>
        <taxon>Mastigamoebida</taxon>
        <taxon>Entamoebidae</taxon>
        <taxon>Entamoeba</taxon>
    </lineage>
</organism>
<dbReference type="EMBL" id="KB206629">
    <property type="protein sequence ID" value="ELP89473.1"/>
    <property type="molecule type" value="Genomic_DNA"/>
</dbReference>
<dbReference type="OMA" id="HQTELFH"/>
<evidence type="ECO:0000313" key="2">
    <source>
        <dbReference type="Proteomes" id="UP000014680"/>
    </source>
</evidence>
<protein>
    <submittedName>
        <fullName evidence="1">Uncharacterized protein</fullName>
    </submittedName>
</protein>
<dbReference type="Proteomes" id="UP000014680">
    <property type="component" value="Unassembled WGS sequence"/>
</dbReference>
<accession>A0A0A1U8Q7</accession>
<reference evidence="1 2" key="1">
    <citation type="submission" date="2012-10" db="EMBL/GenBank/DDBJ databases">
        <authorList>
            <person name="Zafar N."/>
            <person name="Inman J."/>
            <person name="Hall N."/>
            <person name="Lorenzi H."/>
            <person name="Caler E."/>
        </authorList>
    </citation>
    <scope>NUCLEOTIDE SEQUENCE [LARGE SCALE GENOMIC DNA]</scope>
    <source>
        <strain evidence="1 2">IP1</strain>
    </source>
</reference>
<name>A0A0A1U8Q7_ENTIV</name>
<dbReference type="GeneID" id="14888395"/>
<proteinExistence type="predicted"/>
<dbReference type="AlphaFoldDB" id="A0A0A1U8Q7"/>
<dbReference type="KEGG" id="eiv:EIN_391080"/>
<dbReference type="VEuPathDB" id="AmoebaDB:EIN_391080"/>
<evidence type="ECO:0000313" key="1">
    <source>
        <dbReference type="EMBL" id="ELP89473.1"/>
    </source>
</evidence>
<sequence length="234" mass="27053">MQDKPNLQCSCCLCQKSRLFQLANPKIKTTKLCVLILKSLKMLHPELECFSIKTDIADFIKDHWGLLIKLKLFQSVQYKKSLLDALNHCPQIECGKDFCHDRGYYRLKEGSSAKDKSDDKDELLPKIKTPKQEKECVVGSAKNEIQNLTLNAPPQRGGENSVEEKLEVSKELYSCYDDLQRQVNQGVKVFSCLYGKYLANLDVKRSDLVRDILEHQTELFHLFGKRKMEWCTFN</sequence>
<dbReference type="OrthoDB" id="20747at2759"/>
<dbReference type="RefSeq" id="XP_004256244.1">
    <property type="nucleotide sequence ID" value="XM_004256196.1"/>
</dbReference>
<dbReference type="Gene3D" id="3.90.980.20">
    <property type="match status" value="1"/>
</dbReference>
<gene>
    <name evidence="1" type="ORF">EIN_391080</name>
</gene>